<evidence type="ECO:0000313" key="3">
    <source>
        <dbReference type="Proteomes" id="UP000704712"/>
    </source>
</evidence>
<evidence type="ECO:0000313" key="2">
    <source>
        <dbReference type="EMBL" id="KAF4150121.1"/>
    </source>
</evidence>
<name>A0A8S9UVM4_PHYIN</name>
<dbReference type="AlphaFoldDB" id="A0A8S9UVM4"/>
<organism evidence="1 3">
    <name type="scientific">Phytophthora infestans</name>
    <name type="common">Potato late blight agent</name>
    <name type="synonym">Botrytis infestans</name>
    <dbReference type="NCBI Taxonomy" id="4787"/>
    <lineage>
        <taxon>Eukaryota</taxon>
        <taxon>Sar</taxon>
        <taxon>Stramenopiles</taxon>
        <taxon>Oomycota</taxon>
        <taxon>Peronosporomycetes</taxon>
        <taxon>Peronosporales</taxon>
        <taxon>Peronosporaceae</taxon>
        <taxon>Phytophthora</taxon>
    </lineage>
</organism>
<proteinExistence type="predicted"/>
<dbReference type="EMBL" id="JAACNO010000100">
    <property type="protein sequence ID" value="KAF4150121.1"/>
    <property type="molecule type" value="Genomic_DNA"/>
</dbReference>
<reference evidence="1" key="1">
    <citation type="submission" date="2020-03" db="EMBL/GenBank/DDBJ databases">
        <title>Hybrid Assembly of Korean Phytophthora infestans isolates.</title>
        <authorList>
            <person name="Prokchorchik M."/>
            <person name="Lee Y."/>
            <person name="Seo J."/>
            <person name="Cho J.-H."/>
            <person name="Park Y.-E."/>
            <person name="Jang D.-C."/>
            <person name="Im J.-S."/>
            <person name="Choi J.-G."/>
            <person name="Park H.-J."/>
            <person name="Lee G.-B."/>
            <person name="Lee Y.-G."/>
            <person name="Hong S.-Y."/>
            <person name="Cho K."/>
            <person name="Sohn K.H."/>
        </authorList>
    </citation>
    <scope>NUCLEOTIDE SEQUENCE</scope>
    <source>
        <strain evidence="1">KR_2_A2</strain>
    </source>
</reference>
<accession>A0A8S9UVM4</accession>
<protein>
    <submittedName>
        <fullName evidence="1">Uncharacterized protein</fullName>
    </submittedName>
</protein>
<dbReference type="EMBL" id="JAACNO010000816">
    <property type="protein sequence ID" value="KAF4144710.1"/>
    <property type="molecule type" value="Genomic_DNA"/>
</dbReference>
<sequence length="126" mass="14138">MAKDSKGNFVGLKFNGKPGVFQSWKDAVLTHLTNKMNSSRVAEIKDKRSPPRLGYNDLLTLPIQVAEPGAGATAKELEQYKLEMAFLIEQESYLRDLFNQTLSHRYMALFEYASYVTDSACRLAAA</sequence>
<gene>
    <name evidence="2" type="ORF">GN958_ATG00747</name>
    <name evidence="1" type="ORF">GN958_ATG06099</name>
</gene>
<evidence type="ECO:0000313" key="1">
    <source>
        <dbReference type="EMBL" id="KAF4144710.1"/>
    </source>
</evidence>
<comment type="caution">
    <text evidence="1">The sequence shown here is derived from an EMBL/GenBank/DDBJ whole genome shotgun (WGS) entry which is preliminary data.</text>
</comment>
<dbReference type="Proteomes" id="UP000704712">
    <property type="component" value="Unassembled WGS sequence"/>
</dbReference>